<evidence type="ECO:0000256" key="3">
    <source>
        <dbReference type="ARBA" id="ARBA00022763"/>
    </source>
</evidence>
<dbReference type="CDD" id="cd00200">
    <property type="entry name" value="WD40"/>
    <property type="match status" value="1"/>
</dbReference>
<dbReference type="GO" id="GO:0000209">
    <property type="term" value="P:protein polyubiquitination"/>
    <property type="evidence" value="ECO:0007669"/>
    <property type="project" value="TreeGrafter"/>
</dbReference>
<dbReference type="AlphaFoldDB" id="A0A9N9G204"/>
<dbReference type="PROSITE" id="PS00678">
    <property type="entry name" value="WD_REPEATS_1"/>
    <property type="match status" value="2"/>
</dbReference>
<dbReference type="PROSITE" id="PS50082">
    <property type="entry name" value="WD_REPEATS_2"/>
    <property type="match status" value="4"/>
</dbReference>
<dbReference type="InterPro" id="IPR020472">
    <property type="entry name" value="WD40_PAC1"/>
</dbReference>
<evidence type="ECO:0000313" key="6">
    <source>
        <dbReference type="EMBL" id="CAG8571905.1"/>
    </source>
</evidence>
<comment type="caution">
    <text evidence="6">The sequence shown here is derived from an EMBL/GenBank/DDBJ whole genome shotgun (WGS) entry which is preliminary data.</text>
</comment>
<proteinExistence type="predicted"/>
<dbReference type="PANTHER" id="PTHR46202:SF1">
    <property type="entry name" value="DNA EXCISION REPAIR PROTEIN ERCC-8"/>
    <property type="match status" value="1"/>
</dbReference>
<dbReference type="GO" id="GO:0006283">
    <property type="term" value="P:transcription-coupled nucleotide-excision repair"/>
    <property type="evidence" value="ECO:0007669"/>
    <property type="project" value="InterPro"/>
</dbReference>
<evidence type="ECO:0000313" key="7">
    <source>
        <dbReference type="Proteomes" id="UP000789508"/>
    </source>
</evidence>
<dbReference type="InterPro" id="IPR042238">
    <property type="entry name" value="Rad28/ERCC8/Ckn1/ATCSA-1"/>
</dbReference>
<dbReference type="InterPro" id="IPR001680">
    <property type="entry name" value="WD40_rpt"/>
</dbReference>
<dbReference type="InterPro" id="IPR015943">
    <property type="entry name" value="WD40/YVTN_repeat-like_dom_sf"/>
</dbReference>
<dbReference type="EMBL" id="CAJVPS010002576">
    <property type="protein sequence ID" value="CAG8571905.1"/>
    <property type="molecule type" value="Genomic_DNA"/>
</dbReference>
<feature type="repeat" description="WD" evidence="5">
    <location>
        <begin position="187"/>
        <end position="229"/>
    </location>
</feature>
<dbReference type="Gene3D" id="2.130.10.10">
    <property type="entry name" value="YVTN repeat-like/Quinoprotein amine dehydrogenase"/>
    <property type="match status" value="1"/>
</dbReference>
<keyword evidence="3" id="KW-0227">DNA damage</keyword>
<organism evidence="6 7">
    <name type="scientific">Ambispora leptoticha</name>
    <dbReference type="NCBI Taxonomy" id="144679"/>
    <lineage>
        <taxon>Eukaryota</taxon>
        <taxon>Fungi</taxon>
        <taxon>Fungi incertae sedis</taxon>
        <taxon>Mucoromycota</taxon>
        <taxon>Glomeromycotina</taxon>
        <taxon>Glomeromycetes</taxon>
        <taxon>Archaeosporales</taxon>
        <taxon>Ambisporaceae</taxon>
        <taxon>Ambispora</taxon>
    </lineage>
</organism>
<keyword evidence="2" id="KW-0677">Repeat</keyword>
<evidence type="ECO:0000256" key="5">
    <source>
        <dbReference type="PROSITE-ProRule" id="PRU00221"/>
    </source>
</evidence>
<dbReference type="PROSITE" id="PS50294">
    <property type="entry name" value="WD_REPEATS_REGION"/>
    <property type="match status" value="3"/>
</dbReference>
<dbReference type="InterPro" id="IPR019775">
    <property type="entry name" value="WD40_repeat_CS"/>
</dbReference>
<evidence type="ECO:0000256" key="1">
    <source>
        <dbReference type="ARBA" id="ARBA00022574"/>
    </source>
</evidence>
<reference evidence="6" key="1">
    <citation type="submission" date="2021-06" db="EMBL/GenBank/DDBJ databases">
        <authorList>
            <person name="Kallberg Y."/>
            <person name="Tangrot J."/>
            <person name="Rosling A."/>
        </authorList>
    </citation>
    <scope>NUCLEOTIDE SEQUENCE</scope>
    <source>
        <strain evidence="6">FL130A</strain>
    </source>
</reference>
<dbReference type="GO" id="GO:0000109">
    <property type="term" value="C:nucleotide-excision repair complex"/>
    <property type="evidence" value="ECO:0007669"/>
    <property type="project" value="TreeGrafter"/>
</dbReference>
<dbReference type="Pfam" id="PF00400">
    <property type="entry name" value="WD40"/>
    <property type="match status" value="4"/>
</dbReference>
<dbReference type="SUPFAM" id="SSF50978">
    <property type="entry name" value="WD40 repeat-like"/>
    <property type="match status" value="1"/>
</dbReference>
<dbReference type="PANTHER" id="PTHR46202">
    <property type="entry name" value="DNA EXCISION REPAIR PROTEIN ERCC-8"/>
    <property type="match status" value="1"/>
</dbReference>
<protein>
    <submittedName>
        <fullName evidence="6">6689_t:CDS:1</fullName>
    </submittedName>
</protein>
<evidence type="ECO:0000256" key="2">
    <source>
        <dbReference type="ARBA" id="ARBA00022737"/>
    </source>
</evidence>
<dbReference type="GO" id="GO:0043161">
    <property type="term" value="P:proteasome-mediated ubiquitin-dependent protein catabolic process"/>
    <property type="evidence" value="ECO:0007669"/>
    <property type="project" value="TreeGrafter"/>
</dbReference>
<keyword evidence="4" id="KW-0234">DNA repair</keyword>
<keyword evidence="7" id="KW-1185">Reference proteome</keyword>
<sequence>MHTNSLNDFLLARELGLYRPRNLQLWENTRRTYSIASCTKKAFAQEHYAPINTLDIDYVEGRYLLSGGADSEIRLYDLENNPNNKSIRSTAVIRKKKGHDYSVTCIKWDPNNYEYFISSSMDETIKIWNIESMKGKSIKNVFTFTFDAHVYSLAISSVANHGLIAAALAHPNIRLCDTRTGLALQSLIGHKNMVFRVEWSPIFEYMLVSASADGTIRIWDIRRANQSLISLDYLNKGEPSSATNKAHNGGANGLCFTSDGTQLLSSGHDRTVRLWDVYTGRNAMVDYPNIPNTTNLSLPLAVTPSADCSPPLIFHPTSRSQIFVLDLYNGRLIKQLQ</sequence>
<feature type="repeat" description="WD" evidence="5">
    <location>
        <begin position="244"/>
        <end position="285"/>
    </location>
</feature>
<name>A0A9N9G204_9GLOM</name>
<feature type="repeat" description="WD" evidence="5">
    <location>
        <begin position="96"/>
        <end position="138"/>
    </location>
</feature>
<gene>
    <name evidence="6" type="ORF">ALEPTO_LOCUS6853</name>
</gene>
<keyword evidence="1 5" id="KW-0853">WD repeat</keyword>
<dbReference type="PRINTS" id="PR00320">
    <property type="entry name" value="GPROTEINBRPT"/>
</dbReference>
<dbReference type="InterPro" id="IPR036322">
    <property type="entry name" value="WD40_repeat_dom_sf"/>
</dbReference>
<evidence type="ECO:0000256" key="4">
    <source>
        <dbReference type="ARBA" id="ARBA00023204"/>
    </source>
</evidence>
<feature type="non-terminal residue" evidence="6">
    <location>
        <position position="337"/>
    </location>
</feature>
<feature type="repeat" description="WD" evidence="5">
    <location>
        <begin position="44"/>
        <end position="86"/>
    </location>
</feature>
<accession>A0A9N9G204</accession>
<dbReference type="GO" id="GO:0031464">
    <property type="term" value="C:Cul4A-RING E3 ubiquitin ligase complex"/>
    <property type="evidence" value="ECO:0007669"/>
    <property type="project" value="TreeGrafter"/>
</dbReference>
<dbReference type="OrthoDB" id="361494at2759"/>
<dbReference type="SMART" id="SM00320">
    <property type="entry name" value="WD40"/>
    <property type="match status" value="5"/>
</dbReference>
<dbReference type="Proteomes" id="UP000789508">
    <property type="component" value="Unassembled WGS sequence"/>
</dbReference>